<dbReference type="KEGG" id="nah:F5544_28465"/>
<evidence type="ECO:0000313" key="2">
    <source>
        <dbReference type="Proteomes" id="UP000503540"/>
    </source>
</evidence>
<keyword evidence="2" id="KW-1185">Reference proteome</keyword>
<dbReference type="RefSeq" id="WP_428847075.1">
    <property type="nucleotide sequence ID" value="NZ_CP046172.1"/>
</dbReference>
<organism evidence="1 2">
    <name type="scientific">Nocardia arthritidis</name>
    <dbReference type="NCBI Taxonomy" id="228602"/>
    <lineage>
        <taxon>Bacteria</taxon>
        <taxon>Bacillati</taxon>
        <taxon>Actinomycetota</taxon>
        <taxon>Actinomycetes</taxon>
        <taxon>Mycobacteriales</taxon>
        <taxon>Nocardiaceae</taxon>
        <taxon>Nocardia</taxon>
    </lineage>
</organism>
<gene>
    <name evidence="1" type="ORF">F5544_28465</name>
</gene>
<dbReference type="InterPro" id="IPR027417">
    <property type="entry name" value="P-loop_NTPase"/>
</dbReference>
<protein>
    <recommendedName>
        <fullName evidence="3">Uridine kinase</fullName>
    </recommendedName>
</protein>
<proteinExistence type="predicted"/>
<reference evidence="1 2" key="1">
    <citation type="journal article" date="2019" name="ACS Chem. Biol.">
        <title>Identification and Mobilization of a Cryptic Antibiotic Biosynthesis Gene Locus from a Human-Pathogenic Nocardia Isolate.</title>
        <authorList>
            <person name="Herisse M."/>
            <person name="Ishida K."/>
            <person name="Porter J.L."/>
            <person name="Howden B."/>
            <person name="Hertweck C."/>
            <person name="Stinear T.P."/>
            <person name="Pidot S.J."/>
        </authorList>
    </citation>
    <scope>NUCLEOTIDE SEQUENCE [LARGE SCALE GENOMIC DNA]</scope>
    <source>
        <strain evidence="1 2">AUSMDU00012717</strain>
    </source>
</reference>
<evidence type="ECO:0008006" key="3">
    <source>
        <dbReference type="Google" id="ProtNLM"/>
    </source>
</evidence>
<dbReference type="EMBL" id="CP046172">
    <property type="protein sequence ID" value="QIS13544.1"/>
    <property type="molecule type" value="Genomic_DNA"/>
</dbReference>
<dbReference type="Proteomes" id="UP000503540">
    <property type="component" value="Chromosome"/>
</dbReference>
<dbReference type="AlphaFoldDB" id="A0A6G9YK21"/>
<accession>A0A6G9YK21</accession>
<dbReference type="Gene3D" id="3.40.50.300">
    <property type="entry name" value="P-loop containing nucleotide triphosphate hydrolases"/>
    <property type="match status" value="1"/>
</dbReference>
<name>A0A6G9YK21_9NOCA</name>
<evidence type="ECO:0000313" key="1">
    <source>
        <dbReference type="EMBL" id="QIS13544.1"/>
    </source>
</evidence>
<sequence length="202" mass="22629">MRFVPITQEGLIDLVVDRVREFEGHPVLGIDGSDAADPAGFAARIAAALRDLGRPAEVVSLHDYVRPASLRMEFGRTDEMSYRTAWFDYAAVRREVLDALRAESRWLPALWDERTDRSARAAVRTALPGTVVLVAGPMLLGRGLAFDLTVRLEMSEAALLRNTAEQDRWTVPALLRQMDENRDAPTLLVRWDHPDRPALRTG</sequence>
<dbReference type="SUPFAM" id="SSF52540">
    <property type="entry name" value="P-loop containing nucleoside triphosphate hydrolases"/>
    <property type="match status" value="1"/>
</dbReference>